<dbReference type="InterPro" id="IPR024079">
    <property type="entry name" value="MetalloPept_cat_dom_sf"/>
</dbReference>
<proteinExistence type="predicted"/>
<evidence type="ECO:0000256" key="4">
    <source>
        <dbReference type="ARBA" id="ARBA00022833"/>
    </source>
</evidence>
<dbReference type="Pfam" id="PF00413">
    <property type="entry name" value="Peptidase_M10"/>
    <property type="match status" value="1"/>
</dbReference>
<dbReference type="STRING" id="1423730.FC75_GL001576"/>
<keyword evidence="7" id="KW-1185">Reference proteome</keyword>
<keyword evidence="2" id="KW-0479">Metal-binding</keyword>
<dbReference type="PATRIC" id="fig|1423730.4.peg.1652"/>
<evidence type="ECO:0000313" key="7">
    <source>
        <dbReference type="Proteomes" id="UP000050865"/>
    </source>
</evidence>
<protein>
    <submittedName>
        <fullName evidence="6">Zn-dependent protease</fullName>
    </submittedName>
</protein>
<evidence type="ECO:0000259" key="5">
    <source>
        <dbReference type="SMART" id="SM00235"/>
    </source>
</evidence>
<evidence type="ECO:0000256" key="3">
    <source>
        <dbReference type="ARBA" id="ARBA00022801"/>
    </source>
</evidence>
<name>A0A0R2FD44_9LACO</name>
<dbReference type="Gene3D" id="3.40.390.10">
    <property type="entry name" value="Collagenase (Catalytic Domain)"/>
    <property type="match status" value="1"/>
</dbReference>
<reference evidence="6 7" key="1">
    <citation type="journal article" date="2015" name="Genome Announc.">
        <title>Expanding the biotechnology potential of lactobacilli through comparative genomics of 213 strains and associated genera.</title>
        <authorList>
            <person name="Sun Z."/>
            <person name="Harris H.M."/>
            <person name="McCann A."/>
            <person name="Guo C."/>
            <person name="Argimon S."/>
            <person name="Zhang W."/>
            <person name="Yang X."/>
            <person name="Jeffery I.B."/>
            <person name="Cooney J.C."/>
            <person name="Kagawa T.F."/>
            <person name="Liu W."/>
            <person name="Song Y."/>
            <person name="Salvetti E."/>
            <person name="Wrobel A."/>
            <person name="Rasinkangas P."/>
            <person name="Parkhill J."/>
            <person name="Rea M.C."/>
            <person name="O'Sullivan O."/>
            <person name="Ritari J."/>
            <person name="Douillard F.P."/>
            <person name="Paul Ross R."/>
            <person name="Yang R."/>
            <person name="Briner A.E."/>
            <person name="Felis G.E."/>
            <person name="de Vos W.M."/>
            <person name="Barrangou R."/>
            <person name="Klaenhammer T.R."/>
            <person name="Caufield P.W."/>
            <person name="Cui Y."/>
            <person name="Zhang H."/>
            <person name="O'Toole P.W."/>
        </authorList>
    </citation>
    <scope>NUCLEOTIDE SEQUENCE [LARGE SCALE GENOMIC DNA]</scope>
    <source>
        <strain evidence="6 7">DSM 22697</strain>
    </source>
</reference>
<evidence type="ECO:0000256" key="2">
    <source>
        <dbReference type="ARBA" id="ARBA00022723"/>
    </source>
</evidence>
<dbReference type="GO" id="GO:0008270">
    <property type="term" value="F:zinc ion binding"/>
    <property type="evidence" value="ECO:0007669"/>
    <property type="project" value="InterPro"/>
</dbReference>
<organism evidence="6 7">
    <name type="scientific">Lacticaseibacillus camelliae DSM 22697 = JCM 13995</name>
    <dbReference type="NCBI Taxonomy" id="1423730"/>
    <lineage>
        <taxon>Bacteria</taxon>
        <taxon>Bacillati</taxon>
        <taxon>Bacillota</taxon>
        <taxon>Bacilli</taxon>
        <taxon>Lactobacillales</taxon>
        <taxon>Lactobacillaceae</taxon>
        <taxon>Lacticaseibacillus</taxon>
    </lineage>
</organism>
<dbReference type="SMART" id="SM00235">
    <property type="entry name" value="ZnMc"/>
    <property type="match status" value="1"/>
</dbReference>
<dbReference type="GO" id="GO:0031012">
    <property type="term" value="C:extracellular matrix"/>
    <property type="evidence" value="ECO:0007669"/>
    <property type="project" value="InterPro"/>
</dbReference>
<gene>
    <name evidence="6" type="ORF">FC75_GL001576</name>
</gene>
<dbReference type="SUPFAM" id="SSF55486">
    <property type="entry name" value="Metalloproteases ('zincins'), catalytic domain"/>
    <property type="match status" value="1"/>
</dbReference>
<dbReference type="GO" id="GO:0006508">
    <property type="term" value="P:proteolysis"/>
    <property type="evidence" value="ECO:0007669"/>
    <property type="project" value="UniProtKB-KW"/>
</dbReference>
<dbReference type="EMBL" id="AYZJ01000029">
    <property type="protein sequence ID" value="KRN22940.1"/>
    <property type="molecule type" value="Genomic_DNA"/>
</dbReference>
<dbReference type="Proteomes" id="UP000050865">
    <property type="component" value="Unassembled WGS sequence"/>
</dbReference>
<keyword evidence="3" id="KW-0378">Hydrolase</keyword>
<dbReference type="GO" id="GO:0004222">
    <property type="term" value="F:metalloendopeptidase activity"/>
    <property type="evidence" value="ECO:0007669"/>
    <property type="project" value="InterPro"/>
</dbReference>
<keyword evidence="4" id="KW-0862">Zinc</keyword>
<sequence>MIALAGFGIYSQRSPLPATTQAAAQATLHDATVWTVSAALHTANSAATKLGLCTQQATEKSVVASSTTKPTATTPIETAVKHVTLSPHYTYSFETGTPASVRAAFAKAVAVYNQTGVVSLKPGTSNVFSNHITFGTYAKPTPDTSSTIELGEGGPSVVYSRLTHHGVNHAKAEFNTAYQLAVKESVALHEIGHALGLAHSSDRASVMYPMDQGRIALSPADIQTLKQIYAHA</sequence>
<comment type="caution">
    <text evidence="6">The sequence shown here is derived from an EMBL/GenBank/DDBJ whole genome shotgun (WGS) entry which is preliminary data.</text>
</comment>
<evidence type="ECO:0000256" key="1">
    <source>
        <dbReference type="ARBA" id="ARBA00022670"/>
    </source>
</evidence>
<accession>A0A0R2FD44</accession>
<evidence type="ECO:0000313" key="6">
    <source>
        <dbReference type="EMBL" id="KRN22940.1"/>
    </source>
</evidence>
<dbReference type="InterPro" id="IPR006026">
    <property type="entry name" value="Peptidase_Metallo"/>
</dbReference>
<feature type="domain" description="Peptidase metallopeptidase" evidence="5">
    <location>
        <begin position="75"/>
        <end position="231"/>
    </location>
</feature>
<dbReference type="AlphaFoldDB" id="A0A0R2FD44"/>
<keyword evidence="1 6" id="KW-0645">Protease</keyword>
<dbReference type="CDD" id="cd04268">
    <property type="entry name" value="ZnMc_MMP_like"/>
    <property type="match status" value="1"/>
</dbReference>
<dbReference type="PANTHER" id="PTHR10201">
    <property type="entry name" value="MATRIX METALLOPROTEINASE"/>
    <property type="match status" value="1"/>
</dbReference>
<dbReference type="InterPro" id="IPR001818">
    <property type="entry name" value="Pept_M10_metallopeptidase"/>
</dbReference>